<dbReference type="InterPro" id="IPR036250">
    <property type="entry name" value="AcylCo_DH-like_C"/>
</dbReference>
<dbReference type="InterPro" id="IPR046373">
    <property type="entry name" value="Acyl-CoA_Oxase/DH_mid-dom_sf"/>
</dbReference>
<feature type="domain" description="Acyl-CoA dehydrogenase/oxidase C-terminal" evidence="10">
    <location>
        <begin position="232"/>
        <end position="379"/>
    </location>
</feature>
<evidence type="ECO:0000313" key="16">
    <source>
        <dbReference type="Proteomes" id="UP000831485"/>
    </source>
</evidence>
<dbReference type="EMBL" id="CP096574">
    <property type="protein sequence ID" value="UPU35507.1"/>
    <property type="molecule type" value="Genomic_DNA"/>
</dbReference>
<keyword evidence="6 9" id="KW-0285">Flavoprotein</keyword>
<dbReference type="GO" id="GO:0050660">
    <property type="term" value="F:flavin adenine dinucleotide binding"/>
    <property type="evidence" value="ECO:0007669"/>
    <property type="project" value="InterPro"/>
</dbReference>
<dbReference type="InterPro" id="IPR006089">
    <property type="entry name" value="Acyl-CoA_DH_CS"/>
</dbReference>
<dbReference type="GO" id="GO:0009083">
    <property type="term" value="P:branched-chain amino acid catabolic process"/>
    <property type="evidence" value="ECO:0007669"/>
    <property type="project" value="UniProtKB-KW"/>
</dbReference>
<comment type="similarity">
    <text evidence="3 9">Belongs to the acyl-CoA dehydrogenase family.</text>
</comment>
<keyword evidence="8 9" id="KW-0560">Oxidoreductase</keyword>
<keyword evidence="5" id="KW-0101">Branched-chain amino acid catabolism</keyword>
<dbReference type="AlphaFoldDB" id="A0A6V8MSC4"/>
<dbReference type="SUPFAM" id="SSF47203">
    <property type="entry name" value="Acyl-CoA dehydrogenase C-terminal domain-like"/>
    <property type="match status" value="1"/>
</dbReference>
<evidence type="ECO:0000256" key="8">
    <source>
        <dbReference type="ARBA" id="ARBA00023002"/>
    </source>
</evidence>
<dbReference type="SUPFAM" id="SSF56645">
    <property type="entry name" value="Acyl-CoA dehydrogenase NM domain-like"/>
    <property type="match status" value="1"/>
</dbReference>
<dbReference type="Pfam" id="PF02771">
    <property type="entry name" value="Acyl-CoA_dh_N"/>
    <property type="match status" value="1"/>
</dbReference>
<evidence type="ECO:0000256" key="2">
    <source>
        <dbReference type="ARBA" id="ARBA00005109"/>
    </source>
</evidence>
<reference evidence="15" key="1">
    <citation type="submission" date="2020-06" db="EMBL/GenBank/DDBJ databases">
        <title>Draft genomic sequecing of Geomonas sp. Red736.</title>
        <authorList>
            <person name="Itoh H."/>
            <person name="Xu Z.X."/>
            <person name="Ushijima N."/>
            <person name="Masuda Y."/>
            <person name="Shiratori Y."/>
            <person name="Senoo K."/>
        </authorList>
    </citation>
    <scope>NUCLEOTIDE SEQUENCE [LARGE SCALE GENOMIC DNA]</scope>
    <source>
        <strain evidence="15">Red736</strain>
    </source>
</reference>
<dbReference type="InterPro" id="IPR013786">
    <property type="entry name" value="AcylCoA_DH/ox_N"/>
</dbReference>
<evidence type="ECO:0000256" key="3">
    <source>
        <dbReference type="ARBA" id="ARBA00009347"/>
    </source>
</evidence>
<evidence type="ECO:0000313" key="15">
    <source>
        <dbReference type="Proteomes" id="UP000568888"/>
    </source>
</evidence>
<dbReference type="Gene3D" id="1.20.140.10">
    <property type="entry name" value="Butyryl-CoA Dehydrogenase, subunit A, domain 3"/>
    <property type="match status" value="1"/>
</dbReference>
<dbReference type="Pfam" id="PF02770">
    <property type="entry name" value="Acyl-CoA_dh_M"/>
    <property type="match status" value="1"/>
</dbReference>
<dbReference type="Proteomes" id="UP000831485">
    <property type="component" value="Chromosome"/>
</dbReference>
<reference evidence="14" key="3">
    <citation type="submission" date="2022-04" db="EMBL/GenBank/DDBJ databases">
        <authorList>
            <person name="Liu G."/>
        </authorList>
    </citation>
    <scope>NUCLEOTIDE SEQUENCE</scope>
    <source>
        <strain evidence="14">RG22</strain>
    </source>
</reference>
<protein>
    <submittedName>
        <fullName evidence="13 14">Acyl-CoA dehydrogenase</fullName>
    </submittedName>
</protein>
<comment type="subunit">
    <text evidence="4">Homotetramer.</text>
</comment>
<dbReference type="FunFam" id="2.40.110.10:FF:000001">
    <property type="entry name" value="Acyl-CoA dehydrogenase, mitochondrial"/>
    <property type="match status" value="1"/>
</dbReference>
<comment type="pathway">
    <text evidence="2">Amino-acid degradation; L-valine degradation.</text>
</comment>
<gene>
    <name evidence="13" type="ORF">GMPD_08410</name>
    <name evidence="14" type="ORF">M1B72_19015</name>
</gene>
<dbReference type="GO" id="GO:0003995">
    <property type="term" value="F:acyl-CoA dehydrogenase activity"/>
    <property type="evidence" value="ECO:0007669"/>
    <property type="project" value="InterPro"/>
</dbReference>
<name>A0A6V8MSC4_9BACT</name>
<dbReference type="InterPro" id="IPR006091">
    <property type="entry name" value="Acyl-CoA_Oxase/DH_mid-dom"/>
</dbReference>
<accession>A0A6V8MSC4</accession>
<dbReference type="PANTHER" id="PTHR43884">
    <property type="entry name" value="ACYL-COA DEHYDROGENASE"/>
    <property type="match status" value="1"/>
</dbReference>
<keyword evidence="16" id="KW-1185">Reference proteome</keyword>
<dbReference type="Gene3D" id="2.40.110.10">
    <property type="entry name" value="Butyryl-CoA Dehydrogenase, subunit A, domain 2"/>
    <property type="match status" value="1"/>
</dbReference>
<organism evidence="13 15">
    <name type="scientific">Geomonas paludis</name>
    <dbReference type="NCBI Taxonomy" id="2740185"/>
    <lineage>
        <taxon>Bacteria</taxon>
        <taxon>Pseudomonadati</taxon>
        <taxon>Thermodesulfobacteriota</taxon>
        <taxon>Desulfuromonadia</taxon>
        <taxon>Geobacterales</taxon>
        <taxon>Geobacteraceae</taxon>
        <taxon>Geomonas</taxon>
    </lineage>
</organism>
<feature type="domain" description="Acyl-CoA oxidase/dehydrogenase middle" evidence="11">
    <location>
        <begin position="127"/>
        <end position="220"/>
    </location>
</feature>
<dbReference type="RefSeq" id="WP_183345400.1">
    <property type="nucleotide sequence ID" value="NZ_BLXY01000001.1"/>
</dbReference>
<dbReference type="PROSITE" id="PS00072">
    <property type="entry name" value="ACYL_COA_DH_1"/>
    <property type="match status" value="1"/>
</dbReference>
<evidence type="ECO:0000256" key="6">
    <source>
        <dbReference type="ARBA" id="ARBA00022630"/>
    </source>
</evidence>
<comment type="cofactor">
    <cofactor evidence="1 9">
        <name>FAD</name>
        <dbReference type="ChEBI" id="CHEBI:57692"/>
    </cofactor>
</comment>
<evidence type="ECO:0000256" key="9">
    <source>
        <dbReference type="RuleBase" id="RU362125"/>
    </source>
</evidence>
<dbReference type="InterPro" id="IPR037069">
    <property type="entry name" value="AcylCoA_DH/ox_N_sf"/>
</dbReference>
<dbReference type="Gene3D" id="1.10.540.10">
    <property type="entry name" value="Acyl-CoA dehydrogenase/oxidase, N-terminal domain"/>
    <property type="match status" value="1"/>
</dbReference>
<keyword evidence="7 9" id="KW-0274">FAD</keyword>
<dbReference type="FunFam" id="1.20.140.10:FF:000001">
    <property type="entry name" value="Acyl-CoA dehydrogenase"/>
    <property type="match status" value="1"/>
</dbReference>
<evidence type="ECO:0000259" key="10">
    <source>
        <dbReference type="Pfam" id="PF00441"/>
    </source>
</evidence>
<evidence type="ECO:0000256" key="7">
    <source>
        <dbReference type="ARBA" id="ARBA00022827"/>
    </source>
</evidence>
<dbReference type="InterPro" id="IPR009075">
    <property type="entry name" value="AcylCo_DH/oxidase_C"/>
</dbReference>
<reference evidence="13" key="2">
    <citation type="journal article" date="2021" name="Int. J. Syst. Evol. Microbiol.">
        <title>Geomonas silvestris sp. nov., Geomonas paludis sp. nov. and Geomonas limicola sp. nov., isolated from terrestrial environments, and emended description of the genus Geomonas.</title>
        <authorList>
            <person name="Itoh H."/>
            <person name="Xu Z."/>
            <person name="Masuda Y."/>
            <person name="Ushijima N."/>
            <person name="Hayakawa C."/>
            <person name="Shiratori Y."/>
            <person name="Senoo K."/>
        </authorList>
    </citation>
    <scope>NUCLEOTIDE SEQUENCE</scope>
    <source>
        <strain evidence="13">Red736</strain>
    </source>
</reference>
<evidence type="ECO:0000256" key="1">
    <source>
        <dbReference type="ARBA" id="ARBA00001974"/>
    </source>
</evidence>
<dbReference type="EMBL" id="BLXY01000001">
    <property type="protein sequence ID" value="GFO62922.1"/>
    <property type="molecule type" value="Genomic_DNA"/>
</dbReference>
<proteinExistence type="inferred from homology"/>
<feature type="domain" description="Acyl-CoA dehydrogenase/oxidase N-terminal" evidence="12">
    <location>
        <begin position="8"/>
        <end position="121"/>
    </location>
</feature>
<evidence type="ECO:0000256" key="5">
    <source>
        <dbReference type="ARBA" id="ARBA00022456"/>
    </source>
</evidence>
<dbReference type="Pfam" id="PF00441">
    <property type="entry name" value="Acyl-CoA_dh_1"/>
    <property type="match status" value="1"/>
</dbReference>
<evidence type="ECO:0000259" key="11">
    <source>
        <dbReference type="Pfam" id="PF02770"/>
    </source>
</evidence>
<evidence type="ECO:0000313" key="13">
    <source>
        <dbReference type="EMBL" id="GFO62922.1"/>
    </source>
</evidence>
<evidence type="ECO:0000259" key="12">
    <source>
        <dbReference type="Pfam" id="PF02771"/>
    </source>
</evidence>
<dbReference type="Proteomes" id="UP000568888">
    <property type="component" value="Unassembled WGS sequence"/>
</dbReference>
<sequence length="382" mass="42167">MDASTFSTEQENFKQMAIDFARRDLNQGVKEREKHGEFSEEGWRKCAEFGIPGITMPEEYGGLGLDTMTAVATMEGLGYACRDSGLIFSLNSHIWTCESPINRFGTPEQRKRYLPRLISGEAKGGHAMTEPEAGSDAFSMRCRAEKRGDRYLLNGSKTFITNAPIADLLLVFAVTDPSKGFAGVSAFIVDKGTPGFTVGRPLDTMGLRTCPLGEVFLEDCEVPEENRLGAQGAGAAIFNSEMEWERSCLFAAHLGAMDKILEECVEYARQRRQFGQAIGKCQSVSHKIADMKLRIELSRLMLHRVAGLKSAGRRAPLESAMAKLFISESYVQNATDALQIHGAYGYCTEFDFERNLRDAIAGKIYSGTSEIQRNIIATFLGL</sequence>
<dbReference type="InterPro" id="IPR009100">
    <property type="entry name" value="AcylCoA_DH/oxidase_NM_dom_sf"/>
</dbReference>
<evidence type="ECO:0000313" key="14">
    <source>
        <dbReference type="EMBL" id="UPU35507.1"/>
    </source>
</evidence>
<evidence type="ECO:0000256" key="4">
    <source>
        <dbReference type="ARBA" id="ARBA00011881"/>
    </source>
</evidence>
<dbReference type="PANTHER" id="PTHR43884:SF12">
    <property type="entry name" value="ISOVALERYL-COA DEHYDROGENASE, MITOCHONDRIAL-RELATED"/>
    <property type="match status" value="1"/>
</dbReference>